<accession>A0ACB8T7I4</accession>
<sequence>MAQTKVIIIGAGIAGPVLALFLKLRGYAPVVYERLDGIPEAGISLVLQPNGLDILRKLPGFVESIPGRQIERLASYSVMPEDPGLLGQSDLPARMFAESKHGMKGVSRVAFHRAIVAAAEAQGIEVIWGHELVGLEQTADTVRATFANGTTEEGSFVVGCDGLHSRTRTELFGQEKADYNGTTQTGGLSPTPQVLLEKATILNIFGNGAHMISYPVSETHSSWAVTLPEAEHRESWRSLHKEQIEAFQKSPFASWGYGAGELIRTTEKLIKYGLYDRPELKSWHKGRITLLGDAAHPTSPHLGQGASQAFEDILLLTTLLDQRNADRGPLDVAALSGIFAEYERERIPRSSALVKGARAQGEGRSMEGVEACKQRNAKLREMMKDDESFAKAYAHLYDYIMPQHHD</sequence>
<proteinExistence type="predicted"/>
<organism evidence="1 2">
    <name type="scientific">Artomyces pyxidatus</name>
    <dbReference type="NCBI Taxonomy" id="48021"/>
    <lineage>
        <taxon>Eukaryota</taxon>
        <taxon>Fungi</taxon>
        <taxon>Dikarya</taxon>
        <taxon>Basidiomycota</taxon>
        <taxon>Agaricomycotina</taxon>
        <taxon>Agaricomycetes</taxon>
        <taxon>Russulales</taxon>
        <taxon>Auriscalpiaceae</taxon>
        <taxon>Artomyces</taxon>
    </lineage>
</organism>
<keyword evidence="2" id="KW-1185">Reference proteome</keyword>
<gene>
    <name evidence="1" type="ORF">BV25DRAFT_1801283</name>
</gene>
<comment type="caution">
    <text evidence="1">The sequence shown here is derived from an EMBL/GenBank/DDBJ whole genome shotgun (WGS) entry which is preliminary data.</text>
</comment>
<dbReference type="EMBL" id="MU277200">
    <property type="protein sequence ID" value="KAI0064091.1"/>
    <property type="molecule type" value="Genomic_DNA"/>
</dbReference>
<name>A0ACB8T7I4_9AGAM</name>
<protein>
    <submittedName>
        <fullName evidence="1">FAD/NAD(P)-binding domain-containing protein</fullName>
    </submittedName>
</protein>
<evidence type="ECO:0000313" key="1">
    <source>
        <dbReference type="EMBL" id="KAI0064091.1"/>
    </source>
</evidence>
<reference evidence="1" key="2">
    <citation type="journal article" date="2022" name="New Phytol.">
        <title>Evolutionary transition to the ectomycorrhizal habit in the genomes of a hyperdiverse lineage of mushroom-forming fungi.</title>
        <authorList>
            <person name="Looney B."/>
            <person name="Miyauchi S."/>
            <person name="Morin E."/>
            <person name="Drula E."/>
            <person name="Courty P.E."/>
            <person name="Kohler A."/>
            <person name="Kuo A."/>
            <person name="LaButti K."/>
            <person name="Pangilinan J."/>
            <person name="Lipzen A."/>
            <person name="Riley R."/>
            <person name="Andreopoulos W."/>
            <person name="He G."/>
            <person name="Johnson J."/>
            <person name="Nolan M."/>
            <person name="Tritt A."/>
            <person name="Barry K.W."/>
            <person name="Grigoriev I.V."/>
            <person name="Nagy L.G."/>
            <person name="Hibbett D."/>
            <person name="Henrissat B."/>
            <person name="Matheny P.B."/>
            <person name="Labbe J."/>
            <person name="Martin F.M."/>
        </authorList>
    </citation>
    <scope>NUCLEOTIDE SEQUENCE</scope>
    <source>
        <strain evidence="1">HHB10654</strain>
    </source>
</reference>
<evidence type="ECO:0000313" key="2">
    <source>
        <dbReference type="Proteomes" id="UP000814140"/>
    </source>
</evidence>
<dbReference type="Proteomes" id="UP000814140">
    <property type="component" value="Unassembled WGS sequence"/>
</dbReference>
<reference evidence="1" key="1">
    <citation type="submission" date="2021-03" db="EMBL/GenBank/DDBJ databases">
        <authorList>
            <consortium name="DOE Joint Genome Institute"/>
            <person name="Ahrendt S."/>
            <person name="Looney B.P."/>
            <person name="Miyauchi S."/>
            <person name="Morin E."/>
            <person name="Drula E."/>
            <person name="Courty P.E."/>
            <person name="Chicoki N."/>
            <person name="Fauchery L."/>
            <person name="Kohler A."/>
            <person name="Kuo A."/>
            <person name="Labutti K."/>
            <person name="Pangilinan J."/>
            <person name="Lipzen A."/>
            <person name="Riley R."/>
            <person name="Andreopoulos W."/>
            <person name="He G."/>
            <person name="Johnson J."/>
            <person name="Barry K.W."/>
            <person name="Grigoriev I.V."/>
            <person name="Nagy L."/>
            <person name="Hibbett D."/>
            <person name="Henrissat B."/>
            <person name="Matheny P.B."/>
            <person name="Labbe J."/>
            <person name="Martin F."/>
        </authorList>
    </citation>
    <scope>NUCLEOTIDE SEQUENCE</scope>
    <source>
        <strain evidence="1">HHB10654</strain>
    </source>
</reference>